<dbReference type="SUPFAM" id="SSF54909">
    <property type="entry name" value="Dimeric alpha+beta barrel"/>
    <property type="match status" value="1"/>
</dbReference>
<dbReference type="RefSeq" id="WP_064979308.1">
    <property type="nucleotide sequence ID" value="NZ_LZLC01000045.1"/>
</dbReference>
<dbReference type="InterPro" id="IPR007138">
    <property type="entry name" value="ABM_dom"/>
</dbReference>
<dbReference type="PANTHER" id="PTHR33336:SF3">
    <property type="entry name" value="ABM DOMAIN-CONTAINING PROTEIN"/>
    <property type="match status" value="1"/>
</dbReference>
<proteinExistence type="predicted"/>
<accession>A0A1A3HBR0</accession>
<protein>
    <submittedName>
        <fullName evidence="2">Antibiotic biosynthesis monooxygenase</fullName>
    </submittedName>
</protein>
<dbReference type="EMBL" id="LZLC01000045">
    <property type="protein sequence ID" value="OBJ45053.1"/>
    <property type="molecule type" value="Genomic_DNA"/>
</dbReference>
<dbReference type="InterPro" id="IPR011008">
    <property type="entry name" value="Dimeric_a/b-barrel"/>
</dbReference>
<evidence type="ECO:0000313" key="2">
    <source>
        <dbReference type="EMBL" id="OBJ45053.1"/>
    </source>
</evidence>
<evidence type="ECO:0000259" key="1">
    <source>
        <dbReference type="PROSITE" id="PS51725"/>
    </source>
</evidence>
<dbReference type="PANTHER" id="PTHR33336">
    <property type="entry name" value="QUINOL MONOOXYGENASE YGIN-RELATED"/>
    <property type="match status" value="1"/>
</dbReference>
<dbReference type="AlphaFoldDB" id="A0A1A3HBR0"/>
<dbReference type="GO" id="GO:0004497">
    <property type="term" value="F:monooxygenase activity"/>
    <property type="evidence" value="ECO:0007669"/>
    <property type="project" value="UniProtKB-KW"/>
</dbReference>
<gene>
    <name evidence="2" type="ORF">A5630_15010</name>
</gene>
<dbReference type="Proteomes" id="UP000093898">
    <property type="component" value="Unassembled WGS sequence"/>
</dbReference>
<sequence length="94" mass="10558">MVHTAFIRVKVAADATEQAAVAMRELVGPTLAEPGCITYEFYRDLDDPTLFHCFEHWDSREALDAHGTTPHVATFLSELGPLIEKWEYNHTAAL</sequence>
<comment type="caution">
    <text evidence="2">The sequence shown here is derived from an EMBL/GenBank/DDBJ whole genome shotgun (WGS) entry which is preliminary data.</text>
</comment>
<dbReference type="InterPro" id="IPR050744">
    <property type="entry name" value="AI-2_Isomerase_LsrG"/>
</dbReference>
<evidence type="ECO:0000313" key="3">
    <source>
        <dbReference type="Proteomes" id="UP000093898"/>
    </source>
</evidence>
<keyword evidence="2" id="KW-0503">Monooxygenase</keyword>
<dbReference type="Pfam" id="PF03992">
    <property type="entry name" value="ABM"/>
    <property type="match status" value="1"/>
</dbReference>
<organism evidence="2 3">
    <name type="scientific">Mycolicibacterium mucogenicum</name>
    <name type="common">Mycobacterium mucogenicum</name>
    <dbReference type="NCBI Taxonomy" id="56689"/>
    <lineage>
        <taxon>Bacteria</taxon>
        <taxon>Bacillati</taxon>
        <taxon>Actinomycetota</taxon>
        <taxon>Actinomycetes</taxon>
        <taxon>Mycobacteriales</taxon>
        <taxon>Mycobacteriaceae</taxon>
        <taxon>Mycolicibacterium</taxon>
    </lineage>
</organism>
<dbReference type="PROSITE" id="PS51725">
    <property type="entry name" value="ABM"/>
    <property type="match status" value="1"/>
</dbReference>
<feature type="domain" description="ABM" evidence="1">
    <location>
        <begin position="3"/>
        <end position="91"/>
    </location>
</feature>
<keyword evidence="2" id="KW-0560">Oxidoreductase</keyword>
<name>A0A1A3HBR0_MYCMU</name>
<reference evidence="3" key="1">
    <citation type="submission" date="2016-06" db="EMBL/GenBank/DDBJ databases">
        <authorList>
            <person name="Sutton G."/>
            <person name="Brinkac L."/>
            <person name="Sanka R."/>
            <person name="Adams M."/>
            <person name="Lau E."/>
            <person name="Garcia-Basteiro A."/>
            <person name="Lopez-Varela E."/>
            <person name="Palencia S."/>
        </authorList>
    </citation>
    <scope>NUCLEOTIDE SEQUENCE [LARGE SCALE GENOMIC DNA]</scope>
    <source>
        <strain evidence="3">1127319.6</strain>
    </source>
</reference>
<dbReference type="Gene3D" id="3.30.70.100">
    <property type="match status" value="1"/>
</dbReference>